<gene>
    <name evidence="5" type="ORF">HHI36_007437</name>
</gene>
<name>A0ABD2MPN8_9CUCU</name>
<dbReference type="PANTHER" id="PTHR23359">
    <property type="entry name" value="NUCLEOTIDE KINASE"/>
    <property type="match status" value="1"/>
</dbReference>
<evidence type="ECO:0000313" key="5">
    <source>
        <dbReference type="EMBL" id="KAL3268319.1"/>
    </source>
</evidence>
<organism evidence="5 6">
    <name type="scientific">Cryptolaemus montrouzieri</name>
    <dbReference type="NCBI Taxonomy" id="559131"/>
    <lineage>
        <taxon>Eukaryota</taxon>
        <taxon>Metazoa</taxon>
        <taxon>Ecdysozoa</taxon>
        <taxon>Arthropoda</taxon>
        <taxon>Hexapoda</taxon>
        <taxon>Insecta</taxon>
        <taxon>Pterygota</taxon>
        <taxon>Neoptera</taxon>
        <taxon>Endopterygota</taxon>
        <taxon>Coleoptera</taxon>
        <taxon>Polyphaga</taxon>
        <taxon>Cucujiformia</taxon>
        <taxon>Coccinelloidea</taxon>
        <taxon>Coccinellidae</taxon>
        <taxon>Scymninae</taxon>
        <taxon>Scymnini</taxon>
        <taxon>Cryptolaemus</taxon>
    </lineage>
</organism>
<keyword evidence="1" id="KW-0808">Transferase</keyword>
<dbReference type="EMBL" id="JABFTP020000021">
    <property type="protein sequence ID" value="KAL3268319.1"/>
    <property type="molecule type" value="Genomic_DNA"/>
</dbReference>
<sequence>MASQMIVHKEEIDFNELELYESDTLTISRRKFVSKISGAPIAESTPNVKEEPLCKPIFKIEQWYPYCNSYYSYTEGVDAFARVNHLLASKPPKTQFTSEEFEETEEKRKFQYSTRDAQIDYLETKPLSFLILGKPSIGEEELGRQLADYWHCVYIDPETLIKEEIESGSRAGQCIEFNLRCGRAIGIDVILRLVDKRIKTESVAHRGFVVCGLPVIPNDLYEEDPVSAESAVFTVQEIFEDILDAICDNKAPFTQTLLVSTPSRIHSVDDSQPFRTSRVEWGDPHWTLSYDKSYVEPSVNTSGKDDEKVSVPIADNMIPPDFGDSKQSICEPPEIGTNYEEQLNFIMNLFRGPFLIIYMVCDNQDVINKRADYRYDIYSGSQIDLQKEKAERNLILFLNKKNHLNLGVGNMTEEIFENIPLLFKESSEMTHLVRLPRNFPANVQVQLEHFVQVATKLIDAKVLDHNPEYYLRVDGRTSIPRIFDSVKWKLRTLNTHKVLIPEKLLVVEAHDFVEGEGDDYFVQKQTKFENLYECFKEFSRKKIVNPMFKWEWSDWGTHCPVAMTRGIYVEGEPKYAVQFMNNIFFLSSQEAFVKFHRNPRPFLLPPNPRSHGKLYVIGPNCSGKTAVSQCLGYLLDCVVLSPVVLYKKFVNQRKENLMERMRQAMINDKLTHINADRMRHHQLEKLILEEKVKIWLSKFRQYIEGEFLRARRSKSDTHLLKLSSFPVLMGIKVTREEIEKEVQFDGIFLTEATAKDLWEQPDRMRMYLPEELRRQVPDFVPVTALDESVLKEIEDYVITSDVDEIVLGEEDLLEMYGVAIKCEEDEYMHKENCRGGWIIDGVTFDFDFFQRVYDECTPDHVIILEDSSGGEFLLDRYRTRGLNLFTEFERFFQSIGKPEVAARINIDQDNMKGRIVEDILGDILTQKQFLIEPEDPEDIPDSTLLARRESQINYKTELDEYHAAELQILDFLQIMNKDCIVIDVNNKTLENLLEETVAEFENKYRLSAVTFTDTDRLIEARDFGQNLGNEGIGESTDQKAIEEFETNRRYGDTFHFCPVTFGENWVLWKPKQDHIAKFQGKIYLCSNEKDLNSFIHNPRKYISLNRPPFLFPPPRICVVGNCGSGKTSVSKALAENFALCYFSFMDFLSKNGADDEKSERYQDIRNYLTLDAPLPKELLLKSLQALWFEEPYKSMGFVIDDFPKRPSDINEMLNYKAIPDVIIYLKVPRKELKERTFHKQLAEWHLEMDRVRAQQQKEHYQALLKWEQTRRERFDQMMETRRQQRYASKKQDKENKQTKPTRPYLEDLDETDEDTDRTFRSKSQVTFDSVAEQEDMDEVSRMLGEEMPEPIFEGITGNIEDIRDQIRNDFEDTYDKETEILVTIKELCLGCPIPWEEVKSEKQLELTQYEAYILVDKFRFRNESFFERTYEISLDVAERLLNCGYFLLSQFGRTCPVQYNKGEVAMQLFLPMEQKFNVFPIIHRQYIYFVIGKDEKREFQKNPLKYVDIDPFKFPLIPVRLAIIGPPKCGKSALADRFRNELGLKVITKGQAARYVMNYLTYSTLAVSMEERLRDGLDLKEKMVLSCVEASMFDPRAVTQGVVMDGFPSSAKEVKYLASMGLTPHLVIDLYTEDPWVYQYVSTDALKQFEPPYSKHFMEYRYKVWEKEQQKFRSWLDREYQNMVRVPINTCMWDIWEESYSFVKAAVYEIKHYHIHSKDGWPLRLSYMLVSPLEFKERQSSYKMYCPCCLCRFNKLVSGGSPPDRTGLVHFHDLKSIEGTLEYACQFGNATYLFNSMDCLNKFMQSPWTYCNVNVTPKVVKLPSLSYKDLPPLGTLEQFVAKDVISALKSTTTIRPVLPGLSIEQSALLCVALFLKINNKRLTSSDIESYVNALDIMHERRKSLLQFLEIFKKHRNPFVYYEEPVPPLRITKWIKEKFGDQIAAWSYTDIMEDKAFRVQAKEQEDEEE</sequence>
<dbReference type="GO" id="GO:0000166">
    <property type="term" value="F:nucleotide binding"/>
    <property type="evidence" value="ECO:0007669"/>
    <property type="project" value="UniProtKB-KW"/>
</dbReference>
<dbReference type="Gene3D" id="3.40.50.300">
    <property type="entry name" value="P-loop containing nucleotide triphosphate hydrolases"/>
    <property type="match status" value="4"/>
</dbReference>
<evidence type="ECO:0008006" key="7">
    <source>
        <dbReference type="Google" id="ProtNLM"/>
    </source>
</evidence>
<dbReference type="Proteomes" id="UP001516400">
    <property type="component" value="Unassembled WGS sequence"/>
</dbReference>
<keyword evidence="6" id="KW-1185">Reference proteome</keyword>
<dbReference type="InterPro" id="IPR027417">
    <property type="entry name" value="P-loop_NTPase"/>
</dbReference>
<evidence type="ECO:0000256" key="4">
    <source>
        <dbReference type="SAM" id="MobiDB-lite"/>
    </source>
</evidence>
<comment type="caution">
    <text evidence="5">The sequence shown here is derived from an EMBL/GenBank/DDBJ whole genome shotgun (WGS) entry which is preliminary data.</text>
</comment>
<dbReference type="InterPro" id="IPR000850">
    <property type="entry name" value="Adenylat/UMP-CMP_kin"/>
</dbReference>
<evidence type="ECO:0000313" key="6">
    <source>
        <dbReference type="Proteomes" id="UP001516400"/>
    </source>
</evidence>
<dbReference type="Pfam" id="PF13207">
    <property type="entry name" value="AAA_17"/>
    <property type="match status" value="1"/>
</dbReference>
<dbReference type="GO" id="GO:0016301">
    <property type="term" value="F:kinase activity"/>
    <property type="evidence" value="ECO:0007669"/>
    <property type="project" value="UniProtKB-KW"/>
</dbReference>
<evidence type="ECO:0000256" key="3">
    <source>
        <dbReference type="ARBA" id="ARBA00022777"/>
    </source>
</evidence>
<proteinExistence type="predicted"/>
<protein>
    <recommendedName>
        <fullName evidence="7">Adenylate kinase 9</fullName>
    </recommendedName>
</protein>
<evidence type="ECO:0000256" key="1">
    <source>
        <dbReference type="ARBA" id="ARBA00022679"/>
    </source>
</evidence>
<reference evidence="5 6" key="1">
    <citation type="journal article" date="2021" name="BMC Biol.">
        <title>Horizontally acquired antibacterial genes associated with adaptive radiation of ladybird beetles.</title>
        <authorList>
            <person name="Li H.S."/>
            <person name="Tang X.F."/>
            <person name="Huang Y.H."/>
            <person name="Xu Z.Y."/>
            <person name="Chen M.L."/>
            <person name="Du X.Y."/>
            <person name="Qiu B.Y."/>
            <person name="Chen P.T."/>
            <person name="Zhang W."/>
            <person name="Slipinski A."/>
            <person name="Escalona H.E."/>
            <person name="Waterhouse R.M."/>
            <person name="Zwick A."/>
            <person name="Pang H."/>
        </authorList>
    </citation>
    <scope>NUCLEOTIDE SEQUENCE [LARGE SCALE GENOMIC DNA]</scope>
    <source>
        <strain evidence="5">SYSU2018</strain>
    </source>
</reference>
<evidence type="ECO:0000256" key="2">
    <source>
        <dbReference type="ARBA" id="ARBA00022741"/>
    </source>
</evidence>
<feature type="region of interest" description="Disordered" evidence="4">
    <location>
        <begin position="1278"/>
        <end position="1322"/>
    </location>
</feature>
<keyword evidence="3" id="KW-0418">Kinase</keyword>
<keyword evidence="2" id="KW-0547">Nucleotide-binding</keyword>
<feature type="compositionally biased region" description="Acidic residues" evidence="4">
    <location>
        <begin position="1306"/>
        <end position="1315"/>
    </location>
</feature>
<dbReference type="SUPFAM" id="SSF52540">
    <property type="entry name" value="P-loop containing nucleoside triphosphate hydrolases"/>
    <property type="match status" value="3"/>
</dbReference>
<accession>A0ABD2MPN8</accession>